<dbReference type="OrthoDB" id="5308957at2759"/>
<sequence length="391" mass="43701">MTKQQNSPKVRTRLNKKINESKTLTDTLIEILSCQLPAVSKIASTDICLLQETVLKSIGNMAAGLFESEGWTASNPFSITARDQTTGLSNTWQSIGDQTFGATRLARISQLGRGVEKLLSIFRDMETTMAVPDPSMLVKFWRMCRYIYDLCLIAKDFRILGLFFSHYGEMTMATRRPGADVYPVVRICAALYQILQKDPSALLDSLRIGYLKSIHSLKLFVGGDHATVLAMWSNYLKHWDTDAITHKLLLENYQVLLRESDRAFGPNSESSLSLLHRFAYLAHYSLNDDTLIKGLALDLVQRSSSRLPVGVGLEWCMDTQYFAFGSKALAIVYEAGGLHEEVQKSYNRAIAVLELGDSECQIRAEMLRGELAQYLGRRNGIGVTSTVFPSS</sequence>
<organism evidence="1 2">
    <name type="scientific">Hyaloscypha hepaticicola</name>
    <dbReference type="NCBI Taxonomy" id="2082293"/>
    <lineage>
        <taxon>Eukaryota</taxon>
        <taxon>Fungi</taxon>
        <taxon>Dikarya</taxon>
        <taxon>Ascomycota</taxon>
        <taxon>Pezizomycotina</taxon>
        <taxon>Leotiomycetes</taxon>
        <taxon>Helotiales</taxon>
        <taxon>Hyaloscyphaceae</taxon>
        <taxon>Hyaloscypha</taxon>
    </lineage>
</organism>
<proteinExistence type="predicted"/>
<protein>
    <submittedName>
        <fullName evidence="1">Uncharacterized protein</fullName>
    </submittedName>
</protein>
<evidence type="ECO:0000313" key="1">
    <source>
        <dbReference type="EMBL" id="PMD24280.1"/>
    </source>
</evidence>
<dbReference type="Proteomes" id="UP000235672">
    <property type="component" value="Unassembled WGS sequence"/>
</dbReference>
<evidence type="ECO:0000313" key="2">
    <source>
        <dbReference type="Proteomes" id="UP000235672"/>
    </source>
</evidence>
<reference evidence="1 2" key="1">
    <citation type="submission" date="2016-05" db="EMBL/GenBank/DDBJ databases">
        <title>A degradative enzymes factory behind the ericoid mycorrhizal symbiosis.</title>
        <authorList>
            <consortium name="DOE Joint Genome Institute"/>
            <person name="Martino E."/>
            <person name="Morin E."/>
            <person name="Grelet G."/>
            <person name="Kuo A."/>
            <person name="Kohler A."/>
            <person name="Daghino S."/>
            <person name="Barry K."/>
            <person name="Choi C."/>
            <person name="Cichocki N."/>
            <person name="Clum A."/>
            <person name="Copeland A."/>
            <person name="Hainaut M."/>
            <person name="Haridas S."/>
            <person name="Labutti K."/>
            <person name="Lindquist E."/>
            <person name="Lipzen A."/>
            <person name="Khouja H.-R."/>
            <person name="Murat C."/>
            <person name="Ohm R."/>
            <person name="Olson A."/>
            <person name="Spatafora J."/>
            <person name="Veneault-Fourrey C."/>
            <person name="Henrissat B."/>
            <person name="Grigoriev I."/>
            <person name="Martin F."/>
            <person name="Perotto S."/>
        </authorList>
    </citation>
    <scope>NUCLEOTIDE SEQUENCE [LARGE SCALE GENOMIC DNA]</scope>
    <source>
        <strain evidence="1 2">UAMH 7357</strain>
    </source>
</reference>
<accession>A0A2J6QDD7</accession>
<keyword evidence="2" id="KW-1185">Reference proteome</keyword>
<name>A0A2J6QDD7_9HELO</name>
<dbReference type="EMBL" id="KZ613473">
    <property type="protein sequence ID" value="PMD24280.1"/>
    <property type="molecule type" value="Genomic_DNA"/>
</dbReference>
<dbReference type="AlphaFoldDB" id="A0A2J6QDD7"/>
<gene>
    <name evidence="1" type="ORF">NA56DRAFT_643516</name>
</gene>